<organism evidence="1">
    <name type="scientific">Eremomyces bilateralis CBS 781.70</name>
    <dbReference type="NCBI Taxonomy" id="1392243"/>
    <lineage>
        <taxon>Eukaryota</taxon>
        <taxon>Fungi</taxon>
        <taxon>Dikarya</taxon>
        <taxon>Ascomycota</taxon>
        <taxon>Pezizomycotina</taxon>
        <taxon>Dothideomycetes</taxon>
        <taxon>Dothideomycetes incertae sedis</taxon>
        <taxon>Eremomycetales</taxon>
        <taxon>Eremomycetaceae</taxon>
        <taxon>Eremomyces</taxon>
    </lineage>
</organism>
<dbReference type="Proteomes" id="UP000504638">
    <property type="component" value="Unplaced"/>
</dbReference>
<dbReference type="GeneID" id="54419941"/>
<accession>A0A6G1G447</accession>
<evidence type="ECO:0000313" key="2">
    <source>
        <dbReference type="Proteomes" id="UP000504638"/>
    </source>
</evidence>
<keyword evidence="2" id="KW-1185">Reference proteome</keyword>
<dbReference type="AlphaFoldDB" id="A0A6G1G447"/>
<dbReference type="OrthoDB" id="9997739at2759"/>
<sequence length="181" mass="20629">MFGIGINLDEEKKKTDAWLLKGSQGKDPVDSKLEELRERFGLTVFKANRAKNALKRLCRPFGNKNPDEDFAPVLLCHAQLYVFGDKYDIKNLRWLALEKLRATLVSFQLHEQRVQDVVQLVRYAYGNTAACPMEPLRDMLAQYLAGRIKVIGSNEAFHVLLKEGGEFVTDFWGQILAQVLS</sequence>
<dbReference type="RefSeq" id="XP_033534506.1">
    <property type="nucleotide sequence ID" value="XM_033679371.1"/>
</dbReference>
<reference evidence="1 3" key="1">
    <citation type="submission" date="2020-01" db="EMBL/GenBank/DDBJ databases">
        <authorList>
            <consortium name="DOE Joint Genome Institute"/>
            <person name="Haridas S."/>
            <person name="Albert R."/>
            <person name="Binder M."/>
            <person name="Bloem J."/>
            <person name="Labutti K."/>
            <person name="Salamov A."/>
            <person name="Andreopoulos B."/>
            <person name="Baker S.E."/>
            <person name="Barry K."/>
            <person name="Bills G."/>
            <person name="Bluhm B.H."/>
            <person name="Cannon C."/>
            <person name="Castanera R."/>
            <person name="Culley D.E."/>
            <person name="Daum C."/>
            <person name="Ezra D."/>
            <person name="Gonzalez J.B."/>
            <person name="Henrissat B."/>
            <person name="Kuo A."/>
            <person name="Liang C."/>
            <person name="Lipzen A."/>
            <person name="Lutzoni F."/>
            <person name="Magnuson J."/>
            <person name="Mondo S."/>
            <person name="Nolan M."/>
            <person name="Ohm R."/>
            <person name="Pangilinan J."/>
            <person name="Park H.-J."/>
            <person name="Ramirez L."/>
            <person name="Alfaro M."/>
            <person name="Sun H."/>
            <person name="Tritt A."/>
            <person name="Yoshinaga Y."/>
            <person name="Zwiers L.-H."/>
            <person name="Turgeon B.G."/>
            <person name="Goodwin S.B."/>
            <person name="Spatafora J.W."/>
            <person name="Crous P.W."/>
            <person name="Grigoriev I.V."/>
        </authorList>
    </citation>
    <scope>NUCLEOTIDE SEQUENCE</scope>
    <source>
        <strain evidence="1 3">CBS 781.70</strain>
    </source>
</reference>
<protein>
    <submittedName>
        <fullName evidence="1 3">Uncharacterized protein</fullName>
    </submittedName>
</protein>
<evidence type="ECO:0000313" key="1">
    <source>
        <dbReference type="EMBL" id="KAF1812875.1"/>
    </source>
</evidence>
<reference evidence="3" key="2">
    <citation type="submission" date="2020-04" db="EMBL/GenBank/DDBJ databases">
        <authorList>
            <consortium name="NCBI Genome Project"/>
        </authorList>
    </citation>
    <scope>NUCLEOTIDE SEQUENCE</scope>
    <source>
        <strain evidence="3">CBS 781.70</strain>
    </source>
</reference>
<dbReference type="EMBL" id="ML975156">
    <property type="protein sequence ID" value="KAF1812875.1"/>
    <property type="molecule type" value="Genomic_DNA"/>
</dbReference>
<gene>
    <name evidence="1 3" type="ORF">P152DRAFT_458055</name>
</gene>
<proteinExistence type="predicted"/>
<evidence type="ECO:0000313" key="3">
    <source>
        <dbReference type="RefSeq" id="XP_033534506.1"/>
    </source>
</evidence>
<name>A0A6G1G447_9PEZI</name>
<reference evidence="3" key="3">
    <citation type="submission" date="2025-04" db="UniProtKB">
        <authorList>
            <consortium name="RefSeq"/>
        </authorList>
    </citation>
    <scope>IDENTIFICATION</scope>
    <source>
        <strain evidence="3">CBS 781.70</strain>
    </source>
</reference>